<dbReference type="EMBL" id="JALJOQ010000197">
    <property type="protein sequence ID" value="KAK9790118.1"/>
    <property type="molecule type" value="Genomic_DNA"/>
</dbReference>
<keyword evidence="2" id="KW-1185">Reference proteome</keyword>
<comment type="caution">
    <text evidence="1">The sequence shown here is derived from an EMBL/GenBank/DDBJ whole genome shotgun (WGS) entry which is preliminary data.</text>
</comment>
<protein>
    <submittedName>
        <fullName evidence="1">Uncharacterized protein</fullName>
    </submittedName>
</protein>
<evidence type="ECO:0000313" key="1">
    <source>
        <dbReference type="EMBL" id="KAK9790118.1"/>
    </source>
</evidence>
<name>A0AAW1NKZ2_9CHLO</name>
<organism evidence="1 2">
    <name type="scientific">Symbiochloris irregularis</name>
    <dbReference type="NCBI Taxonomy" id="706552"/>
    <lineage>
        <taxon>Eukaryota</taxon>
        <taxon>Viridiplantae</taxon>
        <taxon>Chlorophyta</taxon>
        <taxon>core chlorophytes</taxon>
        <taxon>Trebouxiophyceae</taxon>
        <taxon>Trebouxiales</taxon>
        <taxon>Trebouxiaceae</taxon>
        <taxon>Symbiochloris</taxon>
    </lineage>
</organism>
<gene>
    <name evidence="1" type="ORF">WJX73_002970</name>
</gene>
<sequence length="185" mass="20239">MRNEADWLAETHTWLDDTGLRQDVAYLVPSGSALAFGQQRIARPLRCTATSSSARAAVPKQPSSWSDKFGPAKRRLTRQQLERAPTSLLSTALLARDWTASQEAFDAASVQSASGAAAARDVSRAAFEKMEKELDDCLAMDDWYGADKAVLTFNVPSDDYGPSEHHPYGIIIGHLVDISQACQLR</sequence>
<accession>A0AAW1NKZ2</accession>
<proteinExistence type="predicted"/>
<reference evidence="1 2" key="1">
    <citation type="journal article" date="2024" name="Nat. Commun.">
        <title>Phylogenomics reveals the evolutionary origins of lichenization in chlorophyte algae.</title>
        <authorList>
            <person name="Puginier C."/>
            <person name="Libourel C."/>
            <person name="Otte J."/>
            <person name="Skaloud P."/>
            <person name="Haon M."/>
            <person name="Grisel S."/>
            <person name="Petersen M."/>
            <person name="Berrin J.G."/>
            <person name="Delaux P.M."/>
            <person name="Dal Grande F."/>
            <person name="Keller J."/>
        </authorList>
    </citation>
    <scope>NUCLEOTIDE SEQUENCE [LARGE SCALE GENOMIC DNA]</scope>
    <source>
        <strain evidence="1 2">SAG 2036</strain>
    </source>
</reference>
<evidence type="ECO:0000313" key="2">
    <source>
        <dbReference type="Proteomes" id="UP001465755"/>
    </source>
</evidence>
<dbReference type="AlphaFoldDB" id="A0AAW1NKZ2"/>
<dbReference type="Proteomes" id="UP001465755">
    <property type="component" value="Unassembled WGS sequence"/>
</dbReference>